<keyword evidence="2" id="KW-1185">Reference proteome</keyword>
<comment type="caution">
    <text evidence="1">The sequence shown here is derived from an EMBL/GenBank/DDBJ whole genome shotgun (WGS) entry which is preliminary data.</text>
</comment>
<dbReference type="InterPro" id="IPR034660">
    <property type="entry name" value="DinB/YfiT-like"/>
</dbReference>
<dbReference type="SUPFAM" id="SSF109854">
    <property type="entry name" value="DinB/YfiT-like putative metalloenzymes"/>
    <property type="match status" value="1"/>
</dbReference>
<evidence type="ECO:0000313" key="1">
    <source>
        <dbReference type="EMBL" id="RRO15423.1"/>
    </source>
</evidence>
<name>A0A3R8NY34_9PSEU</name>
<dbReference type="AlphaFoldDB" id="A0A3R8NY34"/>
<proteinExistence type="predicted"/>
<dbReference type="RefSeq" id="WP_125091221.1">
    <property type="nucleotide sequence ID" value="NZ_RSAA01000015.1"/>
</dbReference>
<dbReference type="Proteomes" id="UP000274515">
    <property type="component" value="Unassembled WGS sequence"/>
</dbReference>
<dbReference type="OrthoDB" id="5185819at2"/>
<organism evidence="1 2">
    <name type="scientific">Saccharopolyspora rhizosphaerae</name>
    <dbReference type="NCBI Taxonomy" id="2492662"/>
    <lineage>
        <taxon>Bacteria</taxon>
        <taxon>Bacillati</taxon>
        <taxon>Actinomycetota</taxon>
        <taxon>Actinomycetes</taxon>
        <taxon>Pseudonocardiales</taxon>
        <taxon>Pseudonocardiaceae</taxon>
        <taxon>Saccharopolyspora</taxon>
    </lineage>
</organism>
<reference evidence="1 2" key="1">
    <citation type="submission" date="2018-11" db="EMBL/GenBank/DDBJ databases">
        <title>Saccharopolyspora rhizosphaerae sp. nov., an actinomycete isolated from rhizosphere soil in Thailand.</title>
        <authorList>
            <person name="Intra B."/>
            <person name="Euanorasetr J."/>
            <person name="Take A."/>
            <person name="Inahashi Y."/>
            <person name="Mori M."/>
            <person name="Panbangred W."/>
            <person name="Matsumoto A."/>
        </authorList>
    </citation>
    <scope>NUCLEOTIDE SEQUENCE [LARGE SCALE GENOMIC DNA]</scope>
    <source>
        <strain evidence="1 2">H219</strain>
    </source>
</reference>
<sequence>MDRTSGDGAKYLLSQLDRTAHAWNTPTSWTGKTHMGGAAQYPAEVAGGLITIEFTVHAWDLARATDTEATWDTGTLNHTLVVVTRTAATGRERGAFAVEVPATEGSPTLARTIAKIGRDPRWHP</sequence>
<gene>
    <name evidence="1" type="ORF">EIL87_15265</name>
</gene>
<evidence type="ECO:0000313" key="2">
    <source>
        <dbReference type="Proteomes" id="UP000274515"/>
    </source>
</evidence>
<protein>
    <recommendedName>
        <fullName evidence="3">TIGR03086 family protein</fullName>
    </recommendedName>
</protein>
<dbReference type="EMBL" id="RSAA01000015">
    <property type="protein sequence ID" value="RRO15423.1"/>
    <property type="molecule type" value="Genomic_DNA"/>
</dbReference>
<evidence type="ECO:0008006" key="3">
    <source>
        <dbReference type="Google" id="ProtNLM"/>
    </source>
</evidence>
<accession>A0A3R8NY34</accession>